<gene>
    <name evidence="1" type="ORF">UFOPK1747_00623</name>
</gene>
<organism evidence="1">
    <name type="scientific">freshwater metagenome</name>
    <dbReference type="NCBI Taxonomy" id="449393"/>
    <lineage>
        <taxon>unclassified sequences</taxon>
        <taxon>metagenomes</taxon>
        <taxon>ecological metagenomes</taxon>
    </lineage>
</organism>
<dbReference type="PROSITE" id="PS51257">
    <property type="entry name" value="PROKAR_LIPOPROTEIN"/>
    <property type="match status" value="1"/>
</dbReference>
<dbReference type="AlphaFoldDB" id="A0A6J6F445"/>
<sequence length="217" mass="24253">MFIKYSLRIIALSFTLLLISGCSQSNQYGGGGYEDPCETLRNNYWSEYQAYKDARAANNGVEDAAVMSHYYASGEYAIQFSESDCEAQGYSLETEESGDSSQSENEIVDIPESDIVYEITDRLNNNSSLGWSIDQANDITGSNVIGVTLSDDGQCGVWIFNSVMDIMRAYDNGLFQYSSNWYGIDEQTQYGIMLITEDQNNQCADDLIRTVGWDSLE</sequence>
<protein>
    <submittedName>
        <fullName evidence="1">Unannotated protein</fullName>
    </submittedName>
</protein>
<proteinExistence type="predicted"/>
<reference evidence="1" key="1">
    <citation type="submission" date="2020-05" db="EMBL/GenBank/DDBJ databases">
        <authorList>
            <person name="Chiriac C."/>
            <person name="Salcher M."/>
            <person name="Ghai R."/>
            <person name="Kavagutti S V."/>
        </authorList>
    </citation>
    <scope>NUCLEOTIDE SEQUENCE</scope>
</reference>
<evidence type="ECO:0000313" key="1">
    <source>
        <dbReference type="EMBL" id="CAB4581803.1"/>
    </source>
</evidence>
<accession>A0A6J6F445</accession>
<dbReference type="EMBL" id="CAEZTV010000086">
    <property type="protein sequence ID" value="CAB4581803.1"/>
    <property type="molecule type" value="Genomic_DNA"/>
</dbReference>
<name>A0A6J6F445_9ZZZZ</name>